<dbReference type="InterPro" id="IPR040442">
    <property type="entry name" value="Pyrv_kinase-like_dom_sf"/>
</dbReference>
<reference evidence="2 3" key="1">
    <citation type="submission" date="2014-11" db="EMBL/GenBank/DDBJ databases">
        <title>Genome sequencing of Pantoea rodasii ND03.</title>
        <authorList>
            <person name="Muhamad Yunos N.Y."/>
            <person name="Chan K.-G."/>
        </authorList>
    </citation>
    <scope>NUCLEOTIDE SEQUENCE [LARGE SCALE GENOMIC DNA]</scope>
    <source>
        <strain evidence="2 3">ND03</strain>
    </source>
</reference>
<dbReference type="InterPro" id="IPR015813">
    <property type="entry name" value="Pyrv/PenolPyrv_kinase-like_dom"/>
</dbReference>
<dbReference type="PANTHER" id="PTHR42905">
    <property type="entry name" value="PHOSPHOENOLPYRUVATE CARBOXYLASE"/>
    <property type="match status" value="1"/>
</dbReference>
<evidence type="ECO:0008006" key="4">
    <source>
        <dbReference type="Google" id="ProtNLM"/>
    </source>
</evidence>
<dbReference type="Proteomes" id="UP000030853">
    <property type="component" value="Unassembled WGS sequence"/>
</dbReference>
<dbReference type="InterPro" id="IPR039556">
    <property type="entry name" value="ICL/PEPM"/>
</dbReference>
<dbReference type="EMBL" id="JTJJ01000018">
    <property type="protein sequence ID" value="KHJ69281.1"/>
    <property type="molecule type" value="Genomic_DNA"/>
</dbReference>
<name>A0A0B1RC87_9GAMM</name>
<keyword evidence="1" id="KW-0479">Metal-binding</keyword>
<organism evidence="2 3">
    <name type="scientific">Pantoea rodasii</name>
    <dbReference type="NCBI Taxonomy" id="1076549"/>
    <lineage>
        <taxon>Bacteria</taxon>
        <taxon>Pseudomonadati</taxon>
        <taxon>Pseudomonadota</taxon>
        <taxon>Gammaproteobacteria</taxon>
        <taxon>Enterobacterales</taxon>
        <taxon>Erwiniaceae</taxon>
        <taxon>Pantoea</taxon>
    </lineage>
</organism>
<evidence type="ECO:0000313" key="2">
    <source>
        <dbReference type="EMBL" id="KHJ69281.1"/>
    </source>
</evidence>
<gene>
    <name evidence="2" type="ORF">QU24_04365</name>
</gene>
<dbReference type="GO" id="GO:0046872">
    <property type="term" value="F:metal ion binding"/>
    <property type="evidence" value="ECO:0007669"/>
    <property type="project" value="UniProtKB-KW"/>
</dbReference>
<comment type="caution">
    <text evidence="2">The sequence shown here is derived from an EMBL/GenBank/DDBJ whole genome shotgun (WGS) entry which is preliminary data.</text>
</comment>
<dbReference type="RefSeq" id="WP_039328716.1">
    <property type="nucleotide sequence ID" value="NZ_JTJJ01000018.1"/>
</dbReference>
<protein>
    <recommendedName>
        <fullName evidence="4">Isocitrate lyase/phosphoenolpyruvate mutase family protein</fullName>
    </recommendedName>
</protein>
<evidence type="ECO:0000256" key="1">
    <source>
        <dbReference type="ARBA" id="ARBA00022723"/>
    </source>
</evidence>
<dbReference type="Pfam" id="PF13714">
    <property type="entry name" value="PEP_mutase"/>
    <property type="match status" value="1"/>
</dbReference>
<proteinExistence type="predicted"/>
<dbReference type="GO" id="GO:0003824">
    <property type="term" value="F:catalytic activity"/>
    <property type="evidence" value="ECO:0007669"/>
    <property type="project" value="InterPro"/>
</dbReference>
<dbReference type="SUPFAM" id="SSF51621">
    <property type="entry name" value="Phosphoenolpyruvate/pyruvate domain"/>
    <property type="match status" value="1"/>
</dbReference>
<dbReference type="PANTHER" id="PTHR42905:SF16">
    <property type="entry name" value="CARBOXYPHOSPHONOENOLPYRUVATE PHOSPHONOMUTASE-LIKE PROTEIN (AFU_ORTHOLOGUE AFUA_5G07230)"/>
    <property type="match status" value="1"/>
</dbReference>
<evidence type="ECO:0000313" key="3">
    <source>
        <dbReference type="Proteomes" id="UP000030853"/>
    </source>
</evidence>
<dbReference type="AlphaFoldDB" id="A0A0B1RC87"/>
<dbReference type="Gene3D" id="3.20.20.60">
    <property type="entry name" value="Phosphoenolpyruvate-binding domains"/>
    <property type="match status" value="1"/>
</dbReference>
<dbReference type="CDD" id="cd00377">
    <property type="entry name" value="ICL_PEPM"/>
    <property type="match status" value="1"/>
</dbReference>
<accession>A0A0B1RC87</accession>
<sequence length="252" mass="27523">MNNNIKLLHELHKKSRPLFLYNVWDAGTAKIISDNGAEAIATSSWSVAEAQGYTDGQILPFNDLLLVVKNIVRAVDVPVTVDFESGYSEKIDEVCEKFSALIKIGVAGVNFEDQNIISGGIFGMEEQSARIVKLRSVAESFGCDVFINARTDVLLQESDQAKHSALLDDVILRGRAYKDAGASGFFIPGTTDKSLIKKICDAVDLPVNVMDLSDNPDIEAYSKSGVRRVSIGPKSWIDFSANLKSKSASVYR</sequence>